<dbReference type="PANTHER" id="PTHR43229:SF2">
    <property type="entry name" value="NODULATION PROTEIN J"/>
    <property type="match status" value="1"/>
</dbReference>
<dbReference type="InterPro" id="IPR051784">
    <property type="entry name" value="Nod_factor_ABC_transporter"/>
</dbReference>
<dbReference type="AlphaFoldDB" id="A0A3G8JTA4"/>
<keyword evidence="9" id="KW-1185">Reference proteome</keyword>
<dbReference type="PANTHER" id="PTHR43229">
    <property type="entry name" value="NODULATION PROTEIN J"/>
    <property type="match status" value="1"/>
</dbReference>
<dbReference type="PIRSF" id="PIRSF006648">
    <property type="entry name" value="DrrB"/>
    <property type="match status" value="1"/>
</dbReference>
<dbReference type="GO" id="GO:0140359">
    <property type="term" value="F:ABC-type transporter activity"/>
    <property type="evidence" value="ECO:0007669"/>
    <property type="project" value="InterPro"/>
</dbReference>
<evidence type="ECO:0000313" key="9">
    <source>
        <dbReference type="Proteomes" id="UP000271469"/>
    </source>
</evidence>
<dbReference type="EMBL" id="CP033972">
    <property type="protein sequence ID" value="AZG48371.1"/>
    <property type="molecule type" value="Genomic_DNA"/>
</dbReference>
<evidence type="ECO:0000313" key="8">
    <source>
        <dbReference type="EMBL" id="AZG48371.1"/>
    </source>
</evidence>
<keyword evidence="6" id="KW-0813">Transport</keyword>
<comment type="similarity">
    <text evidence="6">Belongs to the ABC-2 integral membrane protein family.</text>
</comment>
<evidence type="ECO:0000256" key="2">
    <source>
        <dbReference type="ARBA" id="ARBA00022692"/>
    </source>
</evidence>
<evidence type="ECO:0000256" key="1">
    <source>
        <dbReference type="ARBA" id="ARBA00004141"/>
    </source>
</evidence>
<keyword evidence="2 6" id="KW-0812">Transmembrane</keyword>
<dbReference type="InterPro" id="IPR047817">
    <property type="entry name" value="ABC2_TM_bact-type"/>
</dbReference>
<sequence>MILTDTAVIVERNLLTVKRIPTLLVSATIQPLMFVFLFAYVFGATFGGGSYREFLMAGIFTQTVVFNAAFTTVGLANDMSEGIIDRLRSLPMSRLGVIAGRVSSDMLLGVIGLGVMVACGLAIGWRVRGSALDAAIAFGVILLFALAMAWVGAVTGLAAPNVEVAQSIGFLWMFPVTFLSSAFISAQSLPGFLRPIAEWNPVTAVATACRQKFGNASPPDFPPPTGWVADHAVGYSIGCSLAILAICIPLSLILYRRSTN</sequence>
<name>A0A3G8JTA4_9ACTN</name>
<proteinExistence type="inferred from homology"/>
<feature type="transmembrane region" description="Helical" evidence="6">
    <location>
        <begin position="135"/>
        <end position="158"/>
    </location>
</feature>
<evidence type="ECO:0000256" key="6">
    <source>
        <dbReference type="RuleBase" id="RU361157"/>
    </source>
</evidence>
<evidence type="ECO:0000256" key="5">
    <source>
        <dbReference type="ARBA" id="ARBA00023251"/>
    </source>
</evidence>
<accession>A0A3G8JTA4</accession>
<feature type="transmembrane region" description="Helical" evidence="6">
    <location>
        <begin position="54"/>
        <end position="77"/>
    </location>
</feature>
<dbReference type="Pfam" id="PF01061">
    <property type="entry name" value="ABC2_membrane"/>
    <property type="match status" value="1"/>
</dbReference>
<protein>
    <recommendedName>
        <fullName evidence="6">Transport permease protein</fullName>
    </recommendedName>
</protein>
<evidence type="ECO:0000256" key="3">
    <source>
        <dbReference type="ARBA" id="ARBA00022989"/>
    </source>
</evidence>
<gene>
    <name evidence="8" type="primary">drrB_8</name>
    <name evidence="8" type="ORF">D7316_04988</name>
</gene>
<keyword evidence="6" id="KW-1003">Cell membrane</keyword>
<feature type="transmembrane region" description="Helical" evidence="6">
    <location>
        <begin position="232"/>
        <end position="255"/>
    </location>
</feature>
<feature type="transmembrane region" description="Helical" evidence="6">
    <location>
        <begin position="20"/>
        <end position="42"/>
    </location>
</feature>
<feature type="transmembrane region" description="Helical" evidence="6">
    <location>
        <begin position="170"/>
        <end position="189"/>
    </location>
</feature>
<feature type="transmembrane region" description="Helical" evidence="6">
    <location>
        <begin position="98"/>
        <end position="123"/>
    </location>
</feature>
<dbReference type="KEGG" id="gom:D7316_04988"/>
<keyword evidence="3 6" id="KW-1133">Transmembrane helix</keyword>
<dbReference type="InterPro" id="IPR013525">
    <property type="entry name" value="ABC2_TM"/>
</dbReference>
<dbReference type="GO" id="GO:0043190">
    <property type="term" value="C:ATP-binding cassette (ABC) transporter complex"/>
    <property type="evidence" value="ECO:0007669"/>
    <property type="project" value="InterPro"/>
</dbReference>
<reference evidence="8 9" key="1">
    <citation type="submission" date="2018-11" db="EMBL/GenBank/DDBJ databases">
        <title>Gordonia insulae sp. nov., isolated from an island soil.</title>
        <authorList>
            <person name="Kim Y.S."/>
            <person name="Kim S.B."/>
        </authorList>
    </citation>
    <scope>NUCLEOTIDE SEQUENCE [LARGE SCALE GENOMIC DNA]</scope>
    <source>
        <strain evidence="8 9">MMS17-SY073</strain>
    </source>
</reference>
<dbReference type="InterPro" id="IPR000412">
    <property type="entry name" value="ABC_2_transport"/>
</dbReference>
<keyword evidence="5" id="KW-0046">Antibiotic resistance</keyword>
<feature type="domain" description="ABC transmembrane type-2" evidence="7">
    <location>
        <begin position="22"/>
        <end position="258"/>
    </location>
</feature>
<organism evidence="8 9">
    <name type="scientific">Gordonia insulae</name>
    <dbReference type="NCBI Taxonomy" id="2420509"/>
    <lineage>
        <taxon>Bacteria</taxon>
        <taxon>Bacillati</taxon>
        <taxon>Actinomycetota</taxon>
        <taxon>Actinomycetes</taxon>
        <taxon>Mycobacteriales</taxon>
        <taxon>Gordoniaceae</taxon>
        <taxon>Gordonia</taxon>
    </lineage>
</organism>
<comment type="subcellular location">
    <subcellularLocation>
        <location evidence="6">Cell membrane</location>
        <topology evidence="6">Multi-pass membrane protein</topology>
    </subcellularLocation>
    <subcellularLocation>
        <location evidence="1">Membrane</location>
        <topology evidence="1">Multi-pass membrane protein</topology>
    </subcellularLocation>
</comment>
<dbReference type="GO" id="GO:0046677">
    <property type="term" value="P:response to antibiotic"/>
    <property type="evidence" value="ECO:0007669"/>
    <property type="project" value="UniProtKB-KW"/>
</dbReference>
<keyword evidence="4 6" id="KW-0472">Membrane</keyword>
<dbReference type="PROSITE" id="PS51012">
    <property type="entry name" value="ABC_TM2"/>
    <property type="match status" value="1"/>
</dbReference>
<evidence type="ECO:0000259" key="7">
    <source>
        <dbReference type="PROSITE" id="PS51012"/>
    </source>
</evidence>
<dbReference type="Proteomes" id="UP000271469">
    <property type="component" value="Chromosome"/>
</dbReference>
<evidence type="ECO:0000256" key="4">
    <source>
        <dbReference type="ARBA" id="ARBA00023136"/>
    </source>
</evidence>